<dbReference type="PANTHER" id="PTHR23519:SF1">
    <property type="entry name" value="AUTOPHAGY-RELATED PROTEIN 22"/>
    <property type="match status" value="1"/>
</dbReference>
<dbReference type="InterPro" id="IPR050495">
    <property type="entry name" value="ATG22/LtaA_families"/>
</dbReference>
<dbReference type="SUPFAM" id="SSF103473">
    <property type="entry name" value="MFS general substrate transporter"/>
    <property type="match status" value="1"/>
</dbReference>
<feature type="transmembrane region" description="Helical" evidence="7">
    <location>
        <begin position="449"/>
        <end position="468"/>
    </location>
</feature>
<keyword evidence="3 7" id="KW-0813">Transport</keyword>
<evidence type="ECO:0000313" key="10">
    <source>
        <dbReference type="Proteomes" id="UP001209540"/>
    </source>
</evidence>
<feature type="region of interest" description="Disordered" evidence="8">
    <location>
        <begin position="488"/>
        <end position="514"/>
    </location>
</feature>
<feature type="transmembrane region" description="Helical" evidence="7">
    <location>
        <begin position="191"/>
        <end position="213"/>
    </location>
</feature>
<protein>
    <recommendedName>
        <fullName evidence="7">Autophagy-related protein</fullName>
    </recommendedName>
</protein>
<dbReference type="GO" id="GO:0006914">
    <property type="term" value="P:autophagy"/>
    <property type="evidence" value="ECO:0007669"/>
    <property type="project" value="UniProtKB-KW"/>
</dbReference>
<name>A0AAD5P8S0_9FUNG</name>
<evidence type="ECO:0000256" key="3">
    <source>
        <dbReference type="ARBA" id="ARBA00022448"/>
    </source>
</evidence>
<evidence type="ECO:0000256" key="6">
    <source>
        <dbReference type="ARBA" id="ARBA00023136"/>
    </source>
</evidence>
<feature type="transmembrane region" description="Helical" evidence="7">
    <location>
        <begin position="351"/>
        <end position="372"/>
    </location>
</feature>
<keyword evidence="6 7" id="KW-0472">Membrane</keyword>
<feature type="transmembrane region" description="Helical" evidence="7">
    <location>
        <begin position="318"/>
        <end position="339"/>
    </location>
</feature>
<feature type="transmembrane region" description="Helical" evidence="7">
    <location>
        <begin position="418"/>
        <end position="437"/>
    </location>
</feature>
<dbReference type="Gene3D" id="1.20.1250.20">
    <property type="entry name" value="MFS general substrate transporter like domains"/>
    <property type="match status" value="1"/>
</dbReference>
<keyword evidence="7" id="KW-0029">Amino-acid transport</keyword>
<dbReference type="Pfam" id="PF11700">
    <property type="entry name" value="ATG22"/>
    <property type="match status" value="1"/>
</dbReference>
<comment type="subcellular location">
    <subcellularLocation>
        <location evidence="1">Endomembrane system</location>
        <topology evidence="1">Multi-pass membrane protein</topology>
    </subcellularLocation>
    <subcellularLocation>
        <location evidence="7">Vacuole membrane</location>
        <topology evidence="7">Multi-pass membrane protein</topology>
    </subcellularLocation>
</comment>
<evidence type="ECO:0000313" key="9">
    <source>
        <dbReference type="EMBL" id="KAI9247462.1"/>
    </source>
</evidence>
<reference evidence="9" key="1">
    <citation type="journal article" date="2022" name="IScience">
        <title>Evolution of zygomycete secretomes and the origins of terrestrial fungal ecologies.</title>
        <authorList>
            <person name="Chang Y."/>
            <person name="Wang Y."/>
            <person name="Mondo S."/>
            <person name="Ahrendt S."/>
            <person name="Andreopoulos W."/>
            <person name="Barry K."/>
            <person name="Beard J."/>
            <person name="Benny G.L."/>
            <person name="Blankenship S."/>
            <person name="Bonito G."/>
            <person name="Cuomo C."/>
            <person name="Desiro A."/>
            <person name="Gervers K.A."/>
            <person name="Hundley H."/>
            <person name="Kuo A."/>
            <person name="LaButti K."/>
            <person name="Lang B.F."/>
            <person name="Lipzen A."/>
            <person name="O'Donnell K."/>
            <person name="Pangilinan J."/>
            <person name="Reynolds N."/>
            <person name="Sandor L."/>
            <person name="Smith M.E."/>
            <person name="Tsang A."/>
            <person name="Grigoriev I.V."/>
            <person name="Stajich J.E."/>
            <person name="Spatafora J.W."/>
        </authorList>
    </citation>
    <scope>NUCLEOTIDE SEQUENCE</scope>
    <source>
        <strain evidence="9">RSA 2281</strain>
    </source>
</reference>
<dbReference type="InterPro" id="IPR036259">
    <property type="entry name" value="MFS_trans_sf"/>
</dbReference>
<keyword evidence="4 7" id="KW-0812">Transmembrane</keyword>
<evidence type="ECO:0000256" key="8">
    <source>
        <dbReference type="SAM" id="MobiDB-lite"/>
    </source>
</evidence>
<feature type="transmembrane region" description="Helical" evidence="7">
    <location>
        <begin position="281"/>
        <end position="298"/>
    </location>
</feature>
<feature type="compositionally biased region" description="Polar residues" evidence="8">
    <location>
        <begin position="530"/>
        <end position="541"/>
    </location>
</feature>
<reference evidence="9" key="2">
    <citation type="submission" date="2023-02" db="EMBL/GenBank/DDBJ databases">
        <authorList>
            <consortium name="DOE Joint Genome Institute"/>
            <person name="Mondo S.J."/>
            <person name="Chang Y."/>
            <person name="Wang Y."/>
            <person name="Ahrendt S."/>
            <person name="Andreopoulos W."/>
            <person name="Barry K."/>
            <person name="Beard J."/>
            <person name="Benny G.L."/>
            <person name="Blankenship S."/>
            <person name="Bonito G."/>
            <person name="Cuomo C."/>
            <person name="Desiro A."/>
            <person name="Gervers K.A."/>
            <person name="Hundley H."/>
            <person name="Kuo A."/>
            <person name="LaButti K."/>
            <person name="Lang B.F."/>
            <person name="Lipzen A."/>
            <person name="O'Donnell K."/>
            <person name="Pangilinan J."/>
            <person name="Reynolds N."/>
            <person name="Sandor L."/>
            <person name="Smith M.W."/>
            <person name="Tsang A."/>
            <person name="Grigoriev I.V."/>
            <person name="Stajich J.E."/>
            <person name="Spatafora J.W."/>
        </authorList>
    </citation>
    <scope>NUCLEOTIDE SEQUENCE</scope>
    <source>
        <strain evidence="9">RSA 2281</strain>
    </source>
</reference>
<keyword evidence="10" id="KW-1185">Reference proteome</keyword>
<dbReference type="GO" id="GO:0005774">
    <property type="term" value="C:vacuolar membrane"/>
    <property type="evidence" value="ECO:0007669"/>
    <property type="project" value="UniProtKB-SubCell"/>
</dbReference>
<feature type="transmembrane region" description="Helical" evidence="7">
    <location>
        <begin position="384"/>
        <end position="406"/>
    </location>
</feature>
<comment type="caution">
    <text evidence="9">The sequence shown here is derived from an EMBL/GenBank/DDBJ whole genome shotgun (WGS) entry which is preliminary data.</text>
</comment>
<dbReference type="PANTHER" id="PTHR23519">
    <property type="entry name" value="AUTOPHAGY-RELATED PROTEIN 22"/>
    <property type="match status" value="1"/>
</dbReference>
<keyword evidence="5 7" id="KW-1133">Transmembrane helix</keyword>
<feature type="region of interest" description="Disordered" evidence="8">
    <location>
        <begin position="530"/>
        <end position="553"/>
    </location>
</feature>
<comment type="function">
    <text evidence="7">Vacuolar effluxer which mediate the efflux of amino acids resulting from autophagic degradation. The release of autophagic amino acids allows the maintenance of protein synthesis and viability during nitrogen starvation.</text>
</comment>
<keyword evidence="7" id="KW-0926">Vacuole</keyword>
<dbReference type="GO" id="GO:0012505">
    <property type="term" value="C:endomembrane system"/>
    <property type="evidence" value="ECO:0007669"/>
    <property type="project" value="UniProtKB-SubCell"/>
</dbReference>
<evidence type="ECO:0000256" key="5">
    <source>
        <dbReference type="ARBA" id="ARBA00022989"/>
    </source>
</evidence>
<dbReference type="InterPro" id="IPR024671">
    <property type="entry name" value="Atg22-like"/>
</dbReference>
<sequence length="553" mass="62150">MIFYFMILYESKNTLINNYSYAPNMVQYLISLTGSDPSKGPQGSVPCTMDSGCEIRMGSSYLSIDSVMLMFSGINALIQALLLTTIGSLADYGNNSQSILLIVTVVSCAAQIVFLIFNDNASSYWGVPMLIMLIFQISYGVSLVFYWAIFPQLAINDPKVRAARRSNHISDEDYLVIESISRNHISTISTAWSNIGFFVICILNIIVGNALAVRYNTSWDSLPKYTNSIYSAMCGAYWLLCAIPWFFVQKKRLGPPLPKDANYFTYGWKTLGRALKEYRRLPQTFIYLIAYFLLYDAVQSMNTVTSVLTYTMTDYDGLIQTYMSLVQAVCSIAGCFLFLHIQKRFHLSTKTMLQISTGFSALMPIWCCIGIASEKIGFRTLAEIWIYNVWFGLFTAPFYAYSQTLMSELIPIGKENMFFSLFGIVSKIAQCIGPVTISAVTEATRNTRTGFVLCAVTAVLPVIVVTFINMERADVRLKVYEEQERRKSQQAMFGDNRRNRGYIQDEEDETNGEGENEILYIPPITGSISSVAPSSNTNNHPKSSDGYNYGYGF</sequence>
<dbReference type="Proteomes" id="UP001209540">
    <property type="component" value="Unassembled WGS sequence"/>
</dbReference>
<accession>A0AAD5P8S0</accession>
<dbReference type="EMBL" id="JAIXMP010000042">
    <property type="protein sequence ID" value="KAI9247462.1"/>
    <property type="molecule type" value="Genomic_DNA"/>
</dbReference>
<feature type="transmembrane region" description="Helical" evidence="7">
    <location>
        <begin position="98"/>
        <end position="117"/>
    </location>
</feature>
<feature type="compositionally biased region" description="Acidic residues" evidence="8">
    <location>
        <begin position="504"/>
        <end position="514"/>
    </location>
</feature>
<evidence type="ECO:0000256" key="2">
    <source>
        <dbReference type="ARBA" id="ARBA00006978"/>
    </source>
</evidence>
<feature type="transmembrane region" description="Helical" evidence="7">
    <location>
        <begin position="228"/>
        <end position="248"/>
    </location>
</feature>
<proteinExistence type="inferred from homology"/>
<dbReference type="AlphaFoldDB" id="A0AAD5P8S0"/>
<evidence type="ECO:0000256" key="7">
    <source>
        <dbReference type="RuleBase" id="RU363073"/>
    </source>
</evidence>
<keyword evidence="7" id="KW-0072">Autophagy</keyword>
<feature type="transmembrane region" description="Helical" evidence="7">
    <location>
        <begin position="129"/>
        <end position="149"/>
    </location>
</feature>
<evidence type="ECO:0000256" key="1">
    <source>
        <dbReference type="ARBA" id="ARBA00004127"/>
    </source>
</evidence>
<organism evidence="9 10">
    <name type="scientific">Phascolomyces articulosus</name>
    <dbReference type="NCBI Taxonomy" id="60185"/>
    <lineage>
        <taxon>Eukaryota</taxon>
        <taxon>Fungi</taxon>
        <taxon>Fungi incertae sedis</taxon>
        <taxon>Mucoromycota</taxon>
        <taxon>Mucoromycotina</taxon>
        <taxon>Mucoromycetes</taxon>
        <taxon>Mucorales</taxon>
        <taxon>Lichtheimiaceae</taxon>
        <taxon>Phascolomyces</taxon>
    </lineage>
</organism>
<dbReference type="GO" id="GO:0006865">
    <property type="term" value="P:amino acid transport"/>
    <property type="evidence" value="ECO:0007669"/>
    <property type="project" value="UniProtKB-KW"/>
</dbReference>
<gene>
    <name evidence="9" type="ORF">BDA99DRAFT_525966</name>
</gene>
<feature type="transmembrane region" description="Helical" evidence="7">
    <location>
        <begin position="67"/>
        <end position="86"/>
    </location>
</feature>
<comment type="similarity">
    <text evidence="2 7">Belongs to the ATG22 family.</text>
</comment>
<evidence type="ECO:0000256" key="4">
    <source>
        <dbReference type="ARBA" id="ARBA00022692"/>
    </source>
</evidence>